<organism evidence="5 6">
    <name type="scientific">Elysia crispata</name>
    <name type="common">lettuce slug</name>
    <dbReference type="NCBI Taxonomy" id="231223"/>
    <lineage>
        <taxon>Eukaryota</taxon>
        <taxon>Metazoa</taxon>
        <taxon>Spiralia</taxon>
        <taxon>Lophotrochozoa</taxon>
        <taxon>Mollusca</taxon>
        <taxon>Gastropoda</taxon>
        <taxon>Heterobranchia</taxon>
        <taxon>Euthyneura</taxon>
        <taxon>Panpulmonata</taxon>
        <taxon>Sacoglossa</taxon>
        <taxon>Placobranchoidea</taxon>
        <taxon>Plakobranchidae</taxon>
        <taxon>Elysia</taxon>
    </lineage>
</organism>
<name>A0AAE1B8T6_9GAST</name>
<evidence type="ECO:0000256" key="3">
    <source>
        <dbReference type="SAM" id="MobiDB-lite"/>
    </source>
</evidence>
<evidence type="ECO:0000256" key="1">
    <source>
        <dbReference type="ARBA" id="ARBA00023054"/>
    </source>
</evidence>
<protein>
    <recommendedName>
        <fullName evidence="4">Translin-associated factor X-interacting protein 1 N-terminal domain-containing protein</fullName>
    </recommendedName>
</protein>
<dbReference type="PANTHER" id="PTHR10292">
    <property type="entry name" value="CLATHRIN HEAVY CHAIN RELATED"/>
    <property type="match status" value="1"/>
</dbReference>
<gene>
    <name evidence="5" type="ORF">RRG08_001270</name>
</gene>
<accession>A0AAE1B8T6</accession>
<feature type="compositionally biased region" description="Basic and acidic residues" evidence="3">
    <location>
        <begin position="642"/>
        <end position="668"/>
    </location>
</feature>
<keyword evidence="6" id="KW-1185">Reference proteome</keyword>
<dbReference type="Gene3D" id="1.25.40.30">
    <property type="match status" value="1"/>
</dbReference>
<dbReference type="AlphaFoldDB" id="A0AAE1B8T6"/>
<feature type="domain" description="Translin-associated factor X-interacting protein 1 N-terminal" evidence="4">
    <location>
        <begin position="36"/>
        <end position="144"/>
    </location>
</feature>
<keyword evidence="1 2" id="KW-0175">Coiled coil</keyword>
<proteinExistence type="predicted"/>
<dbReference type="SUPFAM" id="SSF48371">
    <property type="entry name" value="ARM repeat"/>
    <property type="match status" value="1"/>
</dbReference>
<reference evidence="5" key="1">
    <citation type="journal article" date="2023" name="G3 (Bethesda)">
        <title>A reference genome for the long-term kleptoplast-retaining sea slug Elysia crispata morphotype clarki.</title>
        <authorList>
            <person name="Eastman K.E."/>
            <person name="Pendleton A.L."/>
            <person name="Shaikh M.A."/>
            <person name="Suttiyut T."/>
            <person name="Ogas R."/>
            <person name="Tomko P."/>
            <person name="Gavelis G."/>
            <person name="Widhalm J.R."/>
            <person name="Wisecaver J.H."/>
        </authorList>
    </citation>
    <scope>NUCLEOTIDE SEQUENCE</scope>
    <source>
        <strain evidence="5">ECLA1</strain>
    </source>
</reference>
<dbReference type="EMBL" id="JAWDGP010000384">
    <property type="protein sequence ID" value="KAK3801026.1"/>
    <property type="molecule type" value="Genomic_DNA"/>
</dbReference>
<feature type="region of interest" description="Disordered" evidence="3">
    <location>
        <begin position="715"/>
        <end position="763"/>
    </location>
</feature>
<dbReference type="InterPro" id="IPR012331">
    <property type="entry name" value="Clathrin_H-chain_linker"/>
</dbReference>
<sequence length="763" mass="85464">MSSTRSSSVTPTPSYYKLPPIITTESDRIFLNDVNSFIDSELGKIDHLDEEQRYLVYKAVFNKVIDHVSAYKPILTLIKKEYEDTIETIKKGQREANFLQGKLKAMASEPSTLRNYKKRADELEERISIVKKENDSLQSELAEIQAIREERERRPKTAETPKRQLKKDSRLIPGLTLEETTDMKVLQKKFDTLDRQLKEVNISLKARFLPKSHKLQLKETLDEKVAYRDKLLWQSQVYKTRGQKLKIALEAAQAYNQMKPPHQTVGDAVTIAFHQALGTLRAEIEKADGEQSEATHASFEDDDPNKEKEAEMMLEYIERFNELFEDGHFEQAAVHAANSPKGILRTQATLAKFRDVKSSISGRSPLLAFCDALMSSVKAAGNKPNEALSMDCMGASLRENRLELAYHWLSQDRLTLSHGLGRMIAEHCSCPVPCRCGCQALAQAVFVRLKAHDDVLLSMLRQGKMQGALQYAKLWFCINSDNVGELLAISPCQQFVDGLMESENGGRKPILNISLGKLVEALIHLDLPDLIGNLIREMLNSDQESKGRAFPILSLQRAVVLDRDFVSSQQWTSIVEYLGAHGQEEMGLRLLAMITVVDTLYLAWATVYEDKKVSFTTNIHSDAEANKEDNCEDDSSDGMSSRSRESTSMDHSSRETSPEVSMRHKVDKSPAASILKKQSYFLVDDTADPKSNDVSTQKASTSKVKKGVRLCGIQSPTAADDAGSSEIFSTSTPRTKGRGGGVIKFMNNDPYTSNPESCDESEV</sequence>
<comment type="caution">
    <text evidence="5">The sequence shown here is derived from an EMBL/GenBank/DDBJ whole genome shotgun (WGS) entry which is preliminary data.</text>
</comment>
<evidence type="ECO:0000256" key="2">
    <source>
        <dbReference type="SAM" id="Coils"/>
    </source>
</evidence>
<feature type="region of interest" description="Disordered" evidence="3">
    <location>
        <begin position="626"/>
        <end position="669"/>
    </location>
</feature>
<dbReference type="Pfam" id="PF13838">
    <property type="entry name" value="Clathrin_H_link"/>
    <property type="match status" value="1"/>
</dbReference>
<dbReference type="PANTHER" id="PTHR10292:SF11">
    <property type="entry name" value="CLATHRIN HEAVY CHAIN LINKER DOMAIN-CONTAINING PROTEIN 1"/>
    <property type="match status" value="1"/>
</dbReference>
<dbReference type="InterPro" id="IPR016024">
    <property type="entry name" value="ARM-type_fold"/>
</dbReference>
<evidence type="ECO:0000313" key="6">
    <source>
        <dbReference type="Proteomes" id="UP001283361"/>
    </source>
</evidence>
<evidence type="ECO:0000259" key="4">
    <source>
        <dbReference type="Pfam" id="PF15739"/>
    </source>
</evidence>
<dbReference type="InterPro" id="IPR032755">
    <property type="entry name" value="TSNAXIP1_N"/>
</dbReference>
<evidence type="ECO:0000313" key="5">
    <source>
        <dbReference type="EMBL" id="KAK3801026.1"/>
    </source>
</evidence>
<dbReference type="Pfam" id="PF15739">
    <property type="entry name" value="TSNAXIP1_N"/>
    <property type="match status" value="1"/>
</dbReference>
<dbReference type="Proteomes" id="UP001283361">
    <property type="component" value="Unassembled WGS sequence"/>
</dbReference>
<feature type="coiled-coil region" evidence="2">
    <location>
        <begin position="113"/>
        <end position="154"/>
    </location>
</feature>
<feature type="region of interest" description="Disordered" evidence="3">
    <location>
        <begin position="286"/>
        <end position="306"/>
    </location>
</feature>